<feature type="compositionally biased region" description="Low complexity" evidence="1">
    <location>
        <begin position="24"/>
        <end position="37"/>
    </location>
</feature>
<dbReference type="AlphaFoldDB" id="A0A6S7BEG2"/>
<dbReference type="EMBL" id="CADIKM010000007">
    <property type="protein sequence ID" value="CAB3785947.1"/>
    <property type="molecule type" value="Genomic_DNA"/>
</dbReference>
<feature type="region of interest" description="Disordered" evidence="1">
    <location>
        <begin position="1"/>
        <end position="71"/>
    </location>
</feature>
<organism evidence="2 3">
    <name type="scientific">Pararobbsia alpina</name>
    <dbReference type="NCBI Taxonomy" id="621374"/>
    <lineage>
        <taxon>Bacteria</taxon>
        <taxon>Pseudomonadati</taxon>
        <taxon>Pseudomonadota</taxon>
        <taxon>Betaproteobacteria</taxon>
        <taxon>Burkholderiales</taxon>
        <taxon>Burkholderiaceae</taxon>
        <taxon>Pararobbsia</taxon>
    </lineage>
</organism>
<dbReference type="Proteomes" id="UP000494115">
    <property type="component" value="Unassembled WGS sequence"/>
</dbReference>
<evidence type="ECO:0000256" key="1">
    <source>
        <dbReference type="SAM" id="MobiDB-lite"/>
    </source>
</evidence>
<reference evidence="2 3" key="1">
    <citation type="submission" date="2020-04" db="EMBL/GenBank/DDBJ databases">
        <authorList>
            <person name="De Canck E."/>
        </authorList>
    </citation>
    <scope>NUCLEOTIDE SEQUENCE [LARGE SCALE GENOMIC DNA]</scope>
    <source>
        <strain evidence="2 3">LMG 28138</strain>
    </source>
</reference>
<keyword evidence="3" id="KW-1185">Reference proteome</keyword>
<protein>
    <submittedName>
        <fullName evidence="2">Uncharacterized protein</fullName>
    </submittedName>
</protein>
<gene>
    <name evidence="2" type="ORF">LMG28138_02101</name>
</gene>
<evidence type="ECO:0000313" key="2">
    <source>
        <dbReference type="EMBL" id="CAB3785947.1"/>
    </source>
</evidence>
<sequence length="375" mass="40132">MNPAQPSGTRPPLSPRLTHTPARTPTSPLTHPLPSAPMEDTRVPWPEADPRALDRDMPALSGRPPTPLPAIGEGLAVRMRRSPEGASSRERVLDYRFDILLHGAAPAVFKRIAAFHETLDDGAAASMRPAGTEPFSRAQIWTMSDSWQVACTTGSAVICGDNRHARTCAVSIQHFVERWLTERLQGPVPFAVVAAIHTPAPASPLRHWADAPVPATLLAPHLRDDASVQATLSRRAASMRALLDAGATVHACYSAASLEKMSLTERETYRSTCETYPNLLDEPSPLPPGAFNAVCGATYLFGTGPLSLTGCIALRLPQAADAEDGAAQAHLFVASPLDAPFKDLLDELKRDVGLVLDPAYGGVAVRAMVDEPDYV</sequence>
<accession>A0A6S7BEG2</accession>
<feature type="compositionally biased region" description="Basic and acidic residues" evidence="1">
    <location>
        <begin position="48"/>
        <end position="57"/>
    </location>
</feature>
<name>A0A6S7BEG2_9BURK</name>
<proteinExistence type="predicted"/>
<evidence type="ECO:0000313" key="3">
    <source>
        <dbReference type="Proteomes" id="UP000494115"/>
    </source>
</evidence>